<dbReference type="Gene3D" id="2.60.120.260">
    <property type="entry name" value="Galactose-binding domain-like"/>
    <property type="match status" value="1"/>
</dbReference>
<keyword evidence="3" id="KW-0326">Glycosidase</keyword>
<protein>
    <submittedName>
        <fullName evidence="7">Uncharacterized protein</fullName>
    </submittedName>
</protein>
<reference evidence="7 8" key="1">
    <citation type="submission" date="2018-10" db="EMBL/GenBank/DDBJ databases">
        <title>Cohnella sp. M2MS4P-1, whole genome shotgun sequence.</title>
        <authorList>
            <person name="Tuo L."/>
        </authorList>
    </citation>
    <scope>NUCLEOTIDE SEQUENCE [LARGE SCALE GENOMIC DNA]</scope>
    <source>
        <strain evidence="7 8">M2MS4P-1</strain>
    </source>
</reference>
<feature type="domain" description="Glycoside hydrolase family 2 immunoglobulin-like beta-sandwich" evidence="4">
    <location>
        <begin position="178"/>
        <end position="285"/>
    </location>
</feature>
<keyword evidence="8" id="KW-1185">Reference proteome</keyword>
<dbReference type="InterPro" id="IPR006101">
    <property type="entry name" value="Glyco_hydro_2"/>
</dbReference>
<dbReference type="Pfam" id="PF02836">
    <property type="entry name" value="Glyco_hydro_2_C"/>
    <property type="match status" value="1"/>
</dbReference>
<dbReference type="InterPro" id="IPR051913">
    <property type="entry name" value="GH2_Domain-Containing"/>
</dbReference>
<dbReference type="SUPFAM" id="SSF49303">
    <property type="entry name" value="beta-Galactosidase/glucuronidase domain"/>
    <property type="match status" value="1"/>
</dbReference>
<dbReference type="Pfam" id="PF02837">
    <property type="entry name" value="Glyco_hydro_2_N"/>
    <property type="match status" value="1"/>
</dbReference>
<feature type="domain" description="Glycosyl hydrolases family 2 sugar binding" evidence="6">
    <location>
        <begin position="56"/>
        <end position="144"/>
    </location>
</feature>
<organism evidence="7 8">
    <name type="scientific">Cohnella endophytica</name>
    <dbReference type="NCBI Taxonomy" id="2419778"/>
    <lineage>
        <taxon>Bacteria</taxon>
        <taxon>Bacillati</taxon>
        <taxon>Bacillota</taxon>
        <taxon>Bacilli</taxon>
        <taxon>Bacillales</taxon>
        <taxon>Paenibacillaceae</taxon>
        <taxon>Cohnella</taxon>
    </lineage>
</organism>
<dbReference type="InterPro" id="IPR036156">
    <property type="entry name" value="Beta-gal/glucu_dom_sf"/>
</dbReference>
<dbReference type="SUPFAM" id="SSF51445">
    <property type="entry name" value="(Trans)glycosidases"/>
    <property type="match status" value="1"/>
</dbReference>
<evidence type="ECO:0000259" key="5">
    <source>
        <dbReference type="Pfam" id="PF02836"/>
    </source>
</evidence>
<dbReference type="PRINTS" id="PR00132">
    <property type="entry name" value="GLHYDRLASE2"/>
</dbReference>
<name>A0A494Y6J9_9BACL</name>
<dbReference type="InterPro" id="IPR006104">
    <property type="entry name" value="Glyco_hydro_2_N"/>
</dbReference>
<dbReference type="Gene3D" id="2.60.40.10">
    <property type="entry name" value="Immunoglobulins"/>
    <property type="match status" value="1"/>
</dbReference>
<dbReference type="InterPro" id="IPR006102">
    <property type="entry name" value="Ig-like_GH2"/>
</dbReference>
<dbReference type="GO" id="GO:0004553">
    <property type="term" value="F:hydrolase activity, hydrolyzing O-glycosyl compounds"/>
    <property type="evidence" value="ECO:0007669"/>
    <property type="project" value="InterPro"/>
</dbReference>
<proteinExistence type="inferred from homology"/>
<comment type="similarity">
    <text evidence="1">Belongs to the glycosyl hydrolase 2 family.</text>
</comment>
<dbReference type="InterPro" id="IPR006103">
    <property type="entry name" value="Glyco_hydro_2_cat"/>
</dbReference>
<dbReference type="InterPro" id="IPR017853">
    <property type="entry name" value="GH"/>
</dbReference>
<dbReference type="InterPro" id="IPR008979">
    <property type="entry name" value="Galactose-bd-like_sf"/>
</dbReference>
<accession>A0A494Y6J9</accession>
<sequence>MTMTATSQNGYILSLNGTWKLLVDRENKGIEERWFESIRSEAQPAPVPGVIQQIFPGYHGVAWYWRSFHDGCAHFPGDRSIVRFGAVDYLADVWINGQHAGSFEGGETPFEFDITDLLVAEGENLLAVRVLNPTNEPIDGIVLGQVPHRNKNEVPSAGGDFNHGGIKEHVDLRKVPAVYLTDVFVQPEMNSGIVRITAAVRNCLGAVTEGVLHYSVTRTNGSGDVIQAERDIVNVVKGESVHEWTLTIPNPRLWRLEDPYLYQATIEIHTAGQRPHRQSVRFGFKDFRIMDGFFYLNGKRIFLKSTHTANATPVTMNVPSASDHVRKDMLYLKAAGFNAVRFIAGVASPEQLDLCDEIGLLVFQETMANWCLNFTSDPKYPNLPYSEEVGKRYDHSNIEMIKRDRNHPCIAAWSLLNETYDGPVFERAVAFLPILRRYDASRLVLLNSGRFDFRFSIGSASNPGGEAWEYCWGIEAPDAPTLKFDRPSADGCGEFHFYPPTPHSTETKNFLRTMGNGTKPIFLSEYGIGSLFHVINEWRHFEQAGARSDLEDASWVQEQSEALYADWKRLGLEDSYPFPEDMLRDSQRLNARQRTFGFDLIRSNPRLCGYNLTGMLDHGMCGEGMWTLWREWKPTMFDAVSDGFAPLRWCLFVDSMHGYCGREITIEAVLATEDVLAPGEYPARFKVYGPTGTVWEKAVSFTIPESMPFAVPVIKETFRIQGPQGSYTFAANLERGGAPSGGALKFHIADSNAYPSCKGQVTVWGIDQPVEEWLVERGLNCVPLQAGKGLKKEIIVVGNPADSSNEEKWKLLKKRMRNGATVLFVSPMIFIDNETAIDWLPLTNKGACKSIKESIYHKECVANRHAVFEGLQGPGILDMDYYGQVISHEVFLGQDTPYETICAGFNTGHYRIPRGYGSSLLIAHYKTEEGRFFLNAMNILEQIDRNPAADRLLLNLIRYAQATITESVEG</sequence>
<keyword evidence="2" id="KW-0378">Hydrolase</keyword>
<evidence type="ECO:0000256" key="2">
    <source>
        <dbReference type="ARBA" id="ARBA00022801"/>
    </source>
</evidence>
<comment type="caution">
    <text evidence="7">The sequence shown here is derived from an EMBL/GenBank/DDBJ whole genome shotgun (WGS) entry which is preliminary data.</text>
</comment>
<dbReference type="AlphaFoldDB" id="A0A494Y6J9"/>
<dbReference type="EMBL" id="RBZM01000001">
    <property type="protein sequence ID" value="RKP58290.1"/>
    <property type="molecule type" value="Genomic_DNA"/>
</dbReference>
<dbReference type="OrthoDB" id="9762066at2"/>
<evidence type="ECO:0000259" key="4">
    <source>
        <dbReference type="Pfam" id="PF00703"/>
    </source>
</evidence>
<feature type="domain" description="Glycoside hydrolase family 2 catalytic" evidence="5">
    <location>
        <begin position="288"/>
        <end position="527"/>
    </location>
</feature>
<evidence type="ECO:0000313" key="8">
    <source>
        <dbReference type="Proteomes" id="UP000282076"/>
    </source>
</evidence>
<dbReference type="SUPFAM" id="SSF49785">
    <property type="entry name" value="Galactose-binding domain-like"/>
    <property type="match status" value="1"/>
</dbReference>
<evidence type="ECO:0000256" key="3">
    <source>
        <dbReference type="ARBA" id="ARBA00023295"/>
    </source>
</evidence>
<dbReference type="RefSeq" id="WP_120974250.1">
    <property type="nucleotide sequence ID" value="NZ_RBZM01000001.1"/>
</dbReference>
<dbReference type="PANTHER" id="PTHR42732">
    <property type="entry name" value="BETA-GALACTOSIDASE"/>
    <property type="match status" value="1"/>
</dbReference>
<dbReference type="Proteomes" id="UP000282076">
    <property type="component" value="Unassembled WGS sequence"/>
</dbReference>
<dbReference type="GO" id="GO:0005975">
    <property type="term" value="P:carbohydrate metabolic process"/>
    <property type="evidence" value="ECO:0007669"/>
    <property type="project" value="InterPro"/>
</dbReference>
<evidence type="ECO:0000256" key="1">
    <source>
        <dbReference type="ARBA" id="ARBA00007401"/>
    </source>
</evidence>
<gene>
    <name evidence="7" type="ORF">D7Z26_01985</name>
</gene>
<dbReference type="Gene3D" id="3.20.20.80">
    <property type="entry name" value="Glycosidases"/>
    <property type="match status" value="1"/>
</dbReference>
<dbReference type="InterPro" id="IPR013783">
    <property type="entry name" value="Ig-like_fold"/>
</dbReference>
<dbReference type="Pfam" id="PF00703">
    <property type="entry name" value="Glyco_hydro_2"/>
    <property type="match status" value="1"/>
</dbReference>
<evidence type="ECO:0000259" key="6">
    <source>
        <dbReference type="Pfam" id="PF02837"/>
    </source>
</evidence>
<evidence type="ECO:0000313" key="7">
    <source>
        <dbReference type="EMBL" id="RKP58290.1"/>
    </source>
</evidence>